<evidence type="ECO:0000313" key="1">
    <source>
        <dbReference type="EMBL" id="RNL41522.1"/>
    </source>
</evidence>
<dbReference type="EMBL" id="QIBX01000002">
    <property type="protein sequence ID" value="RNL41522.1"/>
    <property type="molecule type" value="Genomic_DNA"/>
</dbReference>
<protein>
    <submittedName>
        <fullName evidence="1">Uncharacterized protein</fullName>
    </submittedName>
</protein>
<gene>
    <name evidence="1" type="ORF">DMP06_02825</name>
</gene>
<keyword evidence="2" id="KW-1185">Reference proteome</keyword>
<dbReference type="Proteomes" id="UP000269591">
    <property type="component" value="Unassembled WGS sequence"/>
</dbReference>
<accession>A0A3N0B365</accession>
<comment type="caution">
    <text evidence="1">The sequence shown here is derived from an EMBL/GenBank/DDBJ whole genome shotgun (WGS) entry which is preliminary data.</text>
</comment>
<reference evidence="2" key="1">
    <citation type="submission" date="2018-05" db="EMBL/GenBank/DDBJ databases">
        <title>Genome Sequencing of selected type strains of the family Eggerthellaceae.</title>
        <authorList>
            <person name="Danylec N."/>
            <person name="Stoll D.A."/>
            <person name="Doetsch A."/>
            <person name="Huch M."/>
        </authorList>
    </citation>
    <scope>NUCLEOTIDE SEQUENCE [LARGE SCALE GENOMIC DNA]</scope>
    <source>
        <strain evidence="2">DSM 24851</strain>
    </source>
</reference>
<evidence type="ECO:0000313" key="2">
    <source>
        <dbReference type="Proteomes" id="UP000269591"/>
    </source>
</evidence>
<proteinExistence type="predicted"/>
<name>A0A3N0B365_9ACTN</name>
<organism evidence="1 2">
    <name type="scientific">Slackia equolifaciens</name>
    <dbReference type="NCBI Taxonomy" id="498718"/>
    <lineage>
        <taxon>Bacteria</taxon>
        <taxon>Bacillati</taxon>
        <taxon>Actinomycetota</taxon>
        <taxon>Coriobacteriia</taxon>
        <taxon>Eggerthellales</taxon>
        <taxon>Eggerthellaceae</taxon>
        <taxon>Slackia</taxon>
    </lineage>
</organism>
<sequence length="62" mass="7137">MQKYRAQSSSLARMARQDDPIDMNGFLASMRQAAFVQLSAALRGRSFILKKESYDNRIRIIN</sequence>
<dbReference type="AlphaFoldDB" id="A0A3N0B365"/>